<feature type="compositionally biased region" description="Low complexity" evidence="1">
    <location>
        <begin position="370"/>
        <end position="384"/>
    </location>
</feature>
<comment type="caution">
    <text evidence="2">The sequence shown here is derived from an EMBL/GenBank/DDBJ whole genome shotgun (WGS) entry which is preliminary data.</text>
</comment>
<dbReference type="Proteomes" id="UP001550348">
    <property type="component" value="Unassembled WGS sequence"/>
</dbReference>
<name>A0ABV2VZH8_9ACTN</name>
<feature type="region of interest" description="Disordered" evidence="1">
    <location>
        <begin position="303"/>
        <end position="418"/>
    </location>
</feature>
<feature type="region of interest" description="Disordered" evidence="1">
    <location>
        <begin position="855"/>
        <end position="875"/>
    </location>
</feature>
<evidence type="ECO:0000313" key="3">
    <source>
        <dbReference type="Proteomes" id="UP001550348"/>
    </source>
</evidence>
<feature type="compositionally biased region" description="Pro residues" evidence="1">
    <location>
        <begin position="866"/>
        <end position="875"/>
    </location>
</feature>
<feature type="region of interest" description="Disordered" evidence="1">
    <location>
        <begin position="971"/>
        <end position="994"/>
    </location>
</feature>
<evidence type="ECO:0000256" key="1">
    <source>
        <dbReference type="SAM" id="MobiDB-lite"/>
    </source>
</evidence>
<gene>
    <name evidence="2" type="ORF">ABZ071_34940</name>
</gene>
<organism evidence="2 3">
    <name type="scientific">Micromonospora fulviviridis</name>
    <dbReference type="NCBI Taxonomy" id="47860"/>
    <lineage>
        <taxon>Bacteria</taxon>
        <taxon>Bacillati</taxon>
        <taxon>Actinomycetota</taxon>
        <taxon>Actinomycetes</taxon>
        <taxon>Micromonosporales</taxon>
        <taxon>Micromonosporaceae</taxon>
        <taxon>Micromonospora</taxon>
    </lineage>
</organism>
<feature type="compositionally biased region" description="Low complexity" evidence="1">
    <location>
        <begin position="329"/>
        <end position="340"/>
    </location>
</feature>
<sequence>MVRGSPDHGQEPGDDLKLVRWVQHQVDPDPKMENAFPWRDRKAPHARVYGPYADDNGEVHPTVRADAANITAEMMSGKAYLTSIARAGDDSRLPGAMAGAMQQLWLQLEQDVAAEVRRRVLGQPARTARVTPGRMQAHHLRPHEHMLIGRWGLFLASDPTAPEQPALTQGRILGLYLGAVLKTDEDIQQWEDTYQLYPTYAMDLRAGRFSVMSAEGAANAIAFANTAITDDPTSPETDRSRVNAVFVQFRIRIADKYGRIRRENIMALVALDNAFDPHTNPHRIILAHYGDAYVKGHLRPHIKQEPQSQSPWDSPPGPSETDLPEPRLPADAIIPATADPTTPPFALQDTAGGIPPRPLATTGQPSRPVPRSTLTTPSGSLPSRVDASGSGSSDEHEPDMSRSQPDAADSGEQSFPPVPETVHQALQQTPNMAAGSAVVLWAAMLRHRQPLTIAQVIDSTVLDQSAVTSTRAAGRYVQVLRGQGLLVEQGRDGQAVRYEAVVPETWSESDQRAATGWLDRQPPSAPSGNIPPVPAAVHEALQQTTRVLPGSAVVLWAAMLRHRQPLTIAQVIDSTVLDQSAVTGTSAAWRYVQALRGQGLLVERGRDGQAVRYEAVVPETWPESDQRAATGWLDRQPPPVPSVNIPPVPAAVHEALQQTDNVLPGRAVVLWAAMLRHRQPLTIAQVIDSTVLDQSAVTGTRAVGRYVQVLRGQGLLVERGKDGKAVRYQAVVPPTWPESDRRAATDWLDRQPPPVPSGNIPPVPETVHEALQQTDNVLPGRAVVLWAAMLRHRQPLTTAQVIDSTVLDQSAVTGTTAAGRYVQALRRQGLLDEQGKDGQAMRYQAVVPETWSPPDQQAATDWLDRQPPPAPSGNIPPVPAAVHEALQQTDGVAAGSAVVLWAAMLRHRQPLTTAQVIDSTVLDQSAVTGTRAAGRYVQVLRGQGLLIEQGRDGQAMRYQAVVPEAWSSPERQAATGWLDRQPPPAPSGNIPPVPAAVHEALQQTPGVAAG</sequence>
<feature type="non-terminal residue" evidence="2">
    <location>
        <position position="1010"/>
    </location>
</feature>
<feature type="compositionally biased region" description="Pro residues" evidence="1">
    <location>
        <begin position="981"/>
        <end position="994"/>
    </location>
</feature>
<dbReference type="EMBL" id="JBEXRX010000273">
    <property type="protein sequence ID" value="MEU0156971.1"/>
    <property type="molecule type" value="Genomic_DNA"/>
</dbReference>
<protein>
    <submittedName>
        <fullName evidence="2">Uncharacterized protein</fullName>
    </submittedName>
</protein>
<accession>A0ABV2VZH8</accession>
<proteinExistence type="predicted"/>
<evidence type="ECO:0000313" key="2">
    <source>
        <dbReference type="EMBL" id="MEU0156971.1"/>
    </source>
</evidence>
<reference evidence="2 3" key="1">
    <citation type="submission" date="2024-06" db="EMBL/GenBank/DDBJ databases">
        <title>The Natural Products Discovery Center: Release of the First 8490 Sequenced Strains for Exploring Actinobacteria Biosynthetic Diversity.</title>
        <authorList>
            <person name="Kalkreuter E."/>
            <person name="Kautsar S.A."/>
            <person name="Yang D."/>
            <person name="Bader C.D."/>
            <person name="Teijaro C.N."/>
            <person name="Fluegel L."/>
            <person name="Davis C.M."/>
            <person name="Simpson J.R."/>
            <person name="Lauterbach L."/>
            <person name="Steele A.D."/>
            <person name="Gui C."/>
            <person name="Meng S."/>
            <person name="Li G."/>
            <person name="Viehrig K."/>
            <person name="Ye F."/>
            <person name="Su P."/>
            <person name="Kiefer A.F."/>
            <person name="Nichols A."/>
            <person name="Cepeda A.J."/>
            <person name="Yan W."/>
            <person name="Fan B."/>
            <person name="Jiang Y."/>
            <person name="Adhikari A."/>
            <person name="Zheng C.-J."/>
            <person name="Schuster L."/>
            <person name="Cowan T.M."/>
            <person name="Smanski M.J."/>
            <person name="Chevrette M.G."/>
            <person name="De Carvalho L.P.S."/>
            <person name="Shen B."/>
        </authorList>
    </citation>
    <scope>NUCLEOTIDE SEQUENCE [LARGE SCALE GENOMIC DNA]</scope>
    <source>
        <strain evidence="2 3">NPDC006286</strain>
    </source>
</reference>
<keyword evidence="3" id="KW-1185">Reference proteome</keyword>